<dbReference type="KEGG" id="gfm:Enr17x_48560"/>
<dbReference type="Proteomes" id="UP000318313">
    <property type="component" value="Chromosome"/>
</dbReference>
<gene>
    <name evidence="1" type="ORF">Enr17x_48560</name>
</gene>
<proteinExistence type="predicted"/>
<name>A0A518II72_9PLAN</name>
<evidence type="ECO:0000313" key="2">
    <source>
        <dbReference type="Proteomes" id="UP000318313"/>
    </source>
</evidence>
<dbReference type="AlphaFoldDB" id="A0A518II72"/>
<reference evidence="1 2" key="1">
    <citation type="submission" date="2019-03" db="EMBL/GenBank/DDBJ databases">
        <title>Deep-cultivation of Planctomycetes and their phenomic and genomic characterization uncovers novel biology.</title>
        <authorList>
            <person name="Wiegand S."/>
            <person name="Jogler M."/>
            <person name="Boedeker C."/>
            <person name="Pinto D."/>
            <person name="Vollmers J."/>
            <person name="Rivas-Marin E."/>
            <person name="Kohn T."/>
            <person name="Peeters S.H."/>
            <person name="Heuer A."/>
            <person name="Rast P."/>
            <person name="Oberbeckmann S."/>
            <person name="Bunk B."/>
            <person name="Jeske O."/>
            <person name="Meyerdierks A."/>
            <person name="Storesund J.E."/>
            <person name="Kallscheuer N."/>
            <person name="Luecker S."/>
            <person name="Lage O.M."/>
            <person name="Pohl T."/>
            <person name="Merkel B.J."/>
            <person name="Hornburger P."/>
            <person name="Mueller R.-W."/>
            <person name="Bruemmer F."/>
            <person name="Labrenz M."/>
            <person name="Spormann A.M."/>
            <person name="Op den Camp H."/>
            <person name="Overmann J."/>
            <person name="Amann R."/>
            <person name="Jetten M.S.M."/>
            <person name="Mascher T."/>
            <person name="Medema M.H."/>
            <person name="Devos D.P."/>
            <person name="Kaster A.-K."/>
            <person name="Ovreas L."/>
            <person name="Rohde M."/>
            <person name="Galperin M.Y."/>
            <person name="Jogler C."/>
        </authorList>
    </citation>
    <scope>NUCLEOTIDE SEQUENCE [LARGE SCALE GENOMIC DNA]</scope>
    <source>
        <strain evidence="1 2">Enr17</strain>
    </source>
</reference>
<keyword evidence="2" id="KW-1185">Reference proteome</keyword>
<accession>A0A518II72</accession>
<protein>
    <submittedName>
        <fullName evidence="1">Uncharacterized protein</fullName>
    </submittedName>
</protein>
<evidence type="ECO:0000313" key="1">
    <source>
        <dbReference type="EMBL" id="QDV52788.1"/>
    </source>
</evidence>
<organism evidence="1 2">
    <name type="scientific">Gimesia fumaroli</name>
    <dbReference type="NCBI Taxonomy" id="2527976"/>
    <lineage>
        <taxon>Bacteria</taxon>
        <taxon>Pseudomonadati</taxon>
        <taxon>Planctomycetota</taxon>
        <taxon>Planctomycetia</taxon>
        <taxon>Planctomycetales</taxon>
        <taxon>Planctomycetaceae</taxon>
        <taxon>Gimesia</taxon>
    </lineage>
</organism>
<dbReference type="EMBL" id="CP037452">
    <property type="protein sequence ID" value="QDV52788.1"/>
    <property type="molecule type" value="Genomic_DNA"/>
</dbReference>
<sequence length="115" mass="12434">MNNKRLLFTSFGLLIALSGCVSKINSETSQSESSKISRDGLHQWIGKEVNIQFRRDALGVAAPLPVSPTTSSLNGAKTSISGKLICVDSKGLVIGTERRPTWVPREVILLVEAKL</sequence>
<dbReference type="PROSITE" id="PS51257">
    <property type="entry name" value="PROKAR_LIPOPROTEIN"/>
    <property type="match status" value="1"/>
</dbReference>
<dbReference type="RefSeq" id="WP_145312066.1">
    <property type="nucleotide sequence ID" value="NZ_CP037452.1"/>
</dbReference>